<gene>
    <name evidence="2" type="ORF">H171_2150</name>
</gene>
<dbReference type="AlphaFoldDB" id="A0A2M8Z5B7"/>
<dbReference type="RefSeq" id="WP_100305117.1">
    <property type="nucleotide sequence ID" value="NZ_PGET01000001.1"/>
</dbReference>
<proteinExistence type="predicted"/>
<comment type="caution">
    <text evidence="2">The sequence shown here is derived from an EMBL/GenBank/DDBJ whole genome shotgun (WGS) entry which is preliminary data.</text>
</comment>
<keyword evidence="2" id="KW-0808">Transferase</keyword>
<protein>
    <submittedName>
        <fullName evidence="2">Acetyltransferase (GNAT) family protein</fullName>
    </submittedName>
</protein>
<accession>A0A2M8Z5B7</accession>
<name>A0A2M8Z5B7_9FIRM</name>
<dbReference type="Pfam" id="PF00583">
    <property type="entry name" value="Acetyltransf_1"/>
    <property type="match status" value="1"/>
</dbReference>
<dbReference type="Proteomes" id="UP000231092">
    <property type="component" value="Unassembled WGS sequence"/>
</dbReference>
<dbReference type="InterPro" id="IPR016181">
    <property type="entry name" value="Acyl_CoA_acyltransferase"/>
</dbReference>
<sequence>MNIIRTKTPSQTQINELLRLQETCRKHDHISLTFPMEEECIFFLLYEEDSLLSALCTFFNESGDYECFAYTLPPNRQSGYFMMLLEELLKETGDNDLIFPAEETCEETVLTLNAIGADLWYQEHIMELSSSDFLKSGLAKHSRFSESLTLSMTRGNEEEPSLCTFLIKDSPVGFCYLDLRGQSAAYFYGFEITENLRNLGLGSSCLSLLLETCFLKPGSEKLKKISLQVSGQNGPAMALYKKAGFQITESLSYYIY</sequence>
<evidence type="ECO:0000313" key="2">
    <source>
        <dbReference type="EMBL" id="PJJ28634.1"/>
    </source>
</evidence>
<dbReference type="PROSITE" id="PS51186">
    <property type="entry name" value="GNAT"/>
    <property type="match status" value="1"/>
</dbReference>
<dbReference type="SUPFAM" id="SSF55729">
    <property type="entry name" value="Acyl-CoA N-acyltransferases (Nat)"/>
    <property type="match status" value="1"/>
</dbReference>
<evidence type="ECO:0000259" key="1">
    <source>
        <dbReference type="PROSITE" id="PS51186"/>
    </source>
</evidence>
<dbReference type="InterPro" id="IPR000182">
    <property type="entry name" value="GNAT_dom"/>
</dbReference>
<dbReference type="EMBL" id="PGET01000001">
    <property type="protein sequence ID" value="PJJ28634.1"/>
    <property type="molecule type" value="Genomic_DNA"/>
</dbReference>
<dbReference type="Gene3D" id="3.40.630.30">
    <property type="match status" value="1"/>
</dbReference>
<evidence type="ECO:0000313" key="3">
    <source>
        <dbReference type="Proteomes" id="UP000231092"/>
    </source>
</evidence>
<organism evidence="2 3">
    <name type="scientific">[Clostridium] celerecrescens 18A</name>
    <dbReference type="NCBI Taxonomy" id="1286362"/>
    <lineage>
        <taxon>Bacteria</taxon>
        <taxon>Bacillati</taxon>
        <taxon>Bacillota</taxon>
        <taxon>Clostridia</taxon>
        <taxon>Lachnospirales</taxon>
        <taxon>Lachnospiraceae</taxon>
        <taxon>Lacrimispora</taxon>
    </lineage>
</organism>
<dbReference type="GO" id="GO:0016747">
    <property type="term" value="F:acyltransferase activity, transferring groups other than amino-acyl groups"/>
    <property type="evidence" value="ECO:0007669"/>
    <property type="project" value="InterPro"/>
</dbReference>
<feature type="domain" description="N-acetyltransferase" evidence="1">
    <location>
        <begin position="107"/>
        <end position="256"/>
    </location>
</feature>
<reference evidence="2 3" key="1">
    <citation type="submission" date="2017-11" db="EMBL/GenBank/DDBJ databases">
        <title>Understudied soil microbes with underappreciated capabilities: Untangling the Clostridium saccharolyticum group.</title>
        <authorList>
            <person name="Leschine S."/>
        </authorList>
    </citation>
    <scope>NUCLEOTIDE SEQUENCE [LARGE SCALE GENOMIC DNA]</scope>
    <source>
        <strain evidence="2 3">18A</strain>
    </source>
</reference>
<dbReference type="OrthoDB" id="7163760at2"/>